<reference evidence="2" key="1">
    <citation type="submission" date="2020-03" db="EMBL/GenBank/DDBJ databases">
        <title>The deep terrestrial virosphere.</title>
        <authorList>
            <person name="Holmfeldt K."/>
            <person name="Nilsson E."/>
            <person name="Simone D."/>
            <person name="Lopez-Fernandez M."/>
            <person name="Wu X."/>
            <person name="de Brujin I."/>
            <person name="Lundin D."/>
            <person name="Andersson A."/>
            <person name="Bertilsson S."/>
            <person name="Dopson M."/>
        </authorList>
    </citation>
    <scope>NUCLEOTIDE SEQUENCE</scope>
    <source>
        <strain evidence="2">MM415B00664</strain>
    </source>
</reference>
<organism evidence="2">
    <name type="scientific">viral metagenome</name>
    <dbReference type="NCBI Taxonomy" id="1070528"/>
    <lineage>
        <taxon>unclassified sequences</taxon>
        <taxon>metagenomes</taxon>
        <taxon>organismal metagenomes</taxon>
    </lineage>
</organism>
<accession>A0A6M3J2B5</accession>
<gene>
    <name evidence="2" type="ORF">MM415B00664_0013</name>
</gene>
<name>A0A6M3J2B5_9ZZZZ</name>
<dbReference type="AlphaFoldDB" id="A0A6M3J2B5"/>
<evidence type="ECO:0000313" key="2">
    <source>
        <dbReference type="EMBL" id="QJA63022.1"/>
    </source>
</evidence>
<protein>
    <submittedName>
        <fullName evidence="2">Uncharacterized protein</fullName>
    </submittedName>
</protein>
<sequence length="239" mass="26572">MSEETVVQEPKTEPKQENNELQAIMEKLNEVGITSVEQLENKVTAASESGRLANIVGSLRKEIAELKNVKPEPRTEYNEDGIDIESIISGAVKRALGEEKAEQAKVRTARVREAQSIRSDKNYPVVAEKFEKFMITPQARGMLDNGYTPTKIFNDMVIGEYRNMAMTMKTAIEGTTGDPSKTLVPHMEDGQTAPPRVTQADEKKGKIKSIRENWSGDDEDINRALKALLPSGTIPMPNR</sequence>
<proteinExistence type="predicted"/>
<evidence type="ECO:0000256" key="1">
    <source>
        <dbReference type="SAM" id="MobiDB-lite"/>
    </source>
</evidence>
<feature type="region of interest" description="Disordered" evidence="1">
    <location>
        <begin position="186"/>
        <end position="207"/>
    </location>
</feature>
<dbReference type="EMBL" id="MT141488">
    <property type="protein sequence ID" value="QJA63022.1"/>
    <property type="molecule type" value="Genomic_DNA"/>
</dbReference>